<dbReference type="Pfam" id="PF07714">
    <property type="entry name" value="PK_Tyr_Ser-Thr"/>
    <property type="match status" value="1"/>
</dbReference>
<dbReference type="PROSITE" id="PS00109">
    <property type="entry name" value="PROTEIN_KINASE_TYR"/>
    <property type="match status" value="1"/>
</dbReference>
<organism evidence="6 7">
    <name type="scientific">Somion occarium</name>
    <dbReference type="NCBI Taxonomy" id="3059160"/>
    <lineage>
        <taxon>Eukaryota</taxon>
        <taxon>Fungi</taxon>
        <taxon>Dikarya</taxon>
        <taxon>Basidiomycota</taxon>
        <taxon>Agaricomycotina</taxon>
        <taxon>Agaricomycetes</taxon>
        <taxon>Polyporales</taxon>
        <taxon>Cerrenaceae</taxon>
        <taxon>Somion</taxon>
    </lineage>
</organism>
<feature type="domain" description="Protein kinase" evidence="5">
    <location>
        <begin position="114"/>
        <end position="388"/>
    </location>
</feature>
<evidence type="ECO:0000256" key="2">
    <source>
        <dbReference type="ARBA" id="ARBA00022741"/>
    </source>
</evidence>
<gene>
    <name evidence="6" type="ORF">GFSPODELE1_LOCUS4267</name>
</gene>
<keyword evidence="7" id="KW-1185">Reference proteome</keyword>
<keyword evidence="1" id="KW-0808">Transferase</keyword>
<dbReference type="SUPFAM" id="SSF56112">
    <property type="entry name" value="Protein kinase-like (PK-like)"/>
    <property type="match status" value="1"/>
</dbReference>
<protein>
    <recommendedName>
        <fullName evidence="5">Protein kinase domain-containing protein</fullName>
    </recommendedName>
</protein>
<dbReference type="EMBL" id="OZ037945">
    <property type="protein sequence ID" value="CAL1702852.1"/>
    <property type="molecule type" value="Genomic_DNA"/>
</dbReference>
<dbReference type="Gene3D" id="1.10.510.10">
    <property type="entry name" value="Transferase(Phosphotransferase) domain 1"/>
    <property type="match status" value="1"/>
</dbReference>
<accession>A0ABP1D8K8</accession>
<evidence type="ECO:0000256" key="4">
    <source>
        <dbReference type="ARBA" id="ARBA00022840"/>
    </source>
</evidence>
<keyword evidence="4" id="KW-0067">ATP-binding</keyword>
<dbReference type="Proteomes" id="UP001497453">
    <property type="component" value="Chromosome 2"/>
</dbReference>
<dbReference type="InterPro" id="IPR011009">
    <property type="entry name" value="Kinase-like_dom_sf"/>
</dbReference>
<dbReference type="InterPro" id="IPR001245">
    <property type="entry name" value="Ser-Thr/Tyr_kinase_cat_dom"/>
</dbReference>
<dbReference type="InterPro" id="IPR008266">
    <property type="entry name" value="Tyr_kinase_AS"/>
</dbReference>
<evidence type="ECO:0000313" key="6">
    <source>
        <dbReference type="EMBL" id="CAL1702852.1"/>
    </source>
</evidence>
<dbReference type="InterPro" id="IPR051681">
    <property type="entry name" value="Ser/Thr_Kinases-Pseudokinases"/>
</dbReference>
<evidence type="ECO:0000259" key="5">
    <source>
        <dbReference type="PROSITE" id="PS50011"/>
    </source>
</evidence>
<dbReference type="InterPro" id="IPR000719">
    <property type="entry name" value="Prot_kinase_dom"/>
</dbReference>
<keyword evidence="3" id="KW-0418">Kinase</keyword>
<sequence length="477" mass="53492">MPKSSRSELHDFINVWRTKIDPAFRSTTDTHELVFASLTSDSAKEKVLSLRDELAISCMEEILRILEGLGPESSQLRLGHDYRFQLRRLLVQLSKVSGRIPDSIFAKGVERSEGLFLFPTAGGGYADIFHMTFQGIPVALKRLRIFSSSTSQEDLHRDICREALVWQQLRHPFILPLLGMDRETFKPYYCLVSPWMHLGSLIQHIQDELRSSRAQPLPLERWLTEIAEGMQYLHSEGIVHGDLRGANILVGNDTRIRLTDFGLAQFAGSTSASMDSRVGGSVRWVAPEILKLENAKPSFQSDIYAFGCLFIEIYTRRHPFHDIQLDFQVIAKKLMGARPMWPSESASNRLHLVLSDWEFIKSCWNDEPNRRPDGNALASACLSRYKGLKLIPLSLMDLPQYSALYTTQSLAEQSLDGATFDLLEVNQYMQEATSTAAEQSPGATDSGRSGPFSVISGFSSPFSSMVDFSSAGSVVMI</sequence>
<dbReference type="PANTHER" id="PTHR44329">
    <property type="entry name" value="SERINE/THREONINE-PROTEIN KINASE TNNI3K-RELATED"/>
    <property type="match status" value="1"/>
</dbReference>
<reference evidence="7" key="1">
    <citation type="submission" date="2024-04" db="EMBL/GenBank/DDBJ databases">
        <authorList>
            <person name="Shaw F."/>
            <person name="Minotto A."/>
        </authorList>
    </citation>
    <scope>NUCLEOTIDE SEQUENCE [LARGE SCALE GENOMIC DNA]</scope>
</reference>
<dbReference type="PANTHER" id="PTHR44329:SF288">
    <property type="entry name" value="MITOGEN-ACTIVATED PROTEIN KINASE KINASE KINASE 20"/>
    <property type="match status" value="1"/>
</dbReference>
<keyword evidence="2" id="KW-0547">Nucleotide-binding</keyword>
<evidence type="ECO:0000256" key="1">
    <source>
        <dbReference type="ARBA" id="ARBA00022679"/>
    </source>
</evidence>
<name>A0ABP1D8K8_9APHY</name>
<evidence type="ECO:0000313" key="7">
    <source>
        <dbReference type="Proteomes" id="UP001497453"/>
    </source>
</evidence>
<proteinExistence type="predicted"/>
<evidence type="ECO:0000256" key="3">
    <source>
        <dbReference type="ARBA" id="ARBA00022777"/>
    </source>
</evidence>
<dbReference type="PROSITE" id="PS50011">
    <property type="entry name" value="PROTEIN_KINASE_DOM"/>
    <property type="match status" value="1"/>
</dbReference>